<name>A0A7R9KLN7_9ACAR</name>
<organism evidence="7">
    <name type="scientific">Medioppia subpectinata</name>
    <dbReference type="NCBI Taxonomy" id="1979941"/>
    <lineage>
        <taxon>Eukaryota</taxon>
        <taxon>Metazoa</taxon>
        <taxon>Ecdysozoa</taxon>
        <taxon>Arthropoda</taxon>
        <taxon>Chelicerata</taxon>
        <taxon>Arachnida</taxon>
        <taxon>Acari</taxon>
        <taxon>Acariformes</taxon>
        <taxon>Sarcoptiformes</taxon>
        <taxon>Oribatida</taxon>
        <taxon>Brachypylina</taxon>
        <taxon>Oppioidea</taxon>
        <taxon>Oppiidae</taxon>
        <taxon>Medioppia</taxon>
    </lineage>
</organism>
<dbReference type="GO" id="GO:0005615">
    <property type="term" value="C:extracellular space"/>
    <property type="evidence" value="ECO:0007669"/>
    <property type="project" value="InterPro"/>
</dbReference>
<keyword evidence="8" id="KW-1185">Reference proteome</keyword>
<dbReference type="Gene3D" id="2.30.39.10">
    <property type="entry name" value="Alpha-1-antitrypsin, domain 1"/>
    <property type="match status" value="1"/>
</dbReference>
<dbReference type="EMBL" id="CAJPIZ010002824">
    <property type="protein sequence ID" value="CAG2105557.1"/>
    <property type="molecule type" value="Genomic_DNA"/>
</dbReference>
<dbReference type="GO" id="GO:0004867">
    <property type="term" value="F:serine-type endopeptidase inhibitor activity"/>
    <property type="evidence" value="ECO:0007669"/>
    <property type="project" value="UniProtKB-KW"/>
</dbReference>
<sequence>MSSRYVLNPFMNTSKLLNTMKYAAERDGKWIGDQKDSRQYSWTDRQHEEWVDRRFGQLDPLKRKTSLLETKSMKTSAVESWKQKKSLDNAITLSLANNHLGVDILQQLYDNQKNAFFSPFSISMAFAMVFMGAKGKTHEELYAGLGYKSVHLSDIQINEQFQEILTELNDKYKIRPYALRVANKLIIRARFPIEDKYQGVLTKYYHSAVESIDFRNNPVAIREALNTWVANTTNNKIQEILPKPLDPVDQRGAVHHRRFLPKPLDPVSTYMVLLNAIYFKGLFANKFDPKETKEEPFITGETGAEHKKVPMMHRKGVFNYTEISAIDSKLLELPYAGDEISLYLLLPNQPQGLSKSKHQLKDFAVIEKAITRCYSMEVDVTVPKFKIDAQYSLKDLFMTLGISSLFGPTAVLTGISERKNLYVSEVIHKASVEVSEMGTEASAATAIKINTKSPKQQLTFRADHPFTFFIRQNRNGMLLFAGYVNKL</sequence>
<dbReference type="PANTHER" id="PTHR11461">
    <property type="entry name" value="SERINE PROTEASE INHIBITOR, SERPIN"/>
    <property type="match status" value="1"/>
</dbReference>
<dbReference type="OrthoDB" id="47207at2759"/>
<dbReference type="EMBL" id="OC857399">
    <property type="protein sequence ID" value="CAD7625127.1"/>
    <property type="molecule type" value="Genomic_DNA"/>
</dbReference>
<dbReference type="SUPFAM" id="SSF56574">
    <property type="entry name" value="Serpins"/>
    <property type="match status" value="1"/>
</dbReference>
<dbReference type="Pfam" id="PF00079">
    <property type="entry name" value="Serpin"/>
    <property type="match status" value="2"/>
</dbReference>
<reference evidence="7" key="1">
    <citation type="submission" date="2020-11" db="EMBL/GenBank/DDBJ databases">
        <authorList>
            <person name="Tran Van P."/>
        </authorList>
    </citation>
    <scope>NUCLEOTIDE SEQUENCE</scope>
</reference>
<evidence type="ECO:0000259" key="6">
    <source>
        <dbReference type="SMART" id="SM00093"/>
    </source>
</evidence>
<dbReference type="InterPro" id="IPR023796">
    <property type="entry name" value="Serpin_dom"/>
</dbReference>
<comment type="similarity">
    <text evidence="1 5">Belongs to the serpin family.</text>
</comment>
<dbReference type="PANTHER" id="PTHR11461:SF211">
    <property type="entry name" value="GH10112P-RELATED"/>
    <property type="match status" value="1"/>
</dbReference>
<evidence type="ECO:0000313" key="8">
    <source>
        <dbReference type="Proteomes" id="UP000759131"/>
    </source>
</evidence>
<evidence type="ECO:0000256" key="2">
    <source>
        <dbReference type="ARBA" id="ARBA00022690"/>
    </source>
</evidence>
<keyword evidence="4" id="KW-0325">Glycoprotein</keyword>
<protein>
    <recommendedName>
        <fullName evidence="6">Serpin domain-containing protein</fullName>
    </recommendedName>
</protein>
<accession>A0A7R9KLN7</accession>
<dbReference type="AlphaFoldDB" id="A0A7R9KLN7"/>
<feature type="domain" description="Serpin" evidence="6">
    <location>
        <begin position="102"/>
        <end position="487"/>
    </location>
</feature>
<evidence type="ECO:0000256" key="3">
    <source>
        <dbReference type="ARBA" id="ARBA00022900"/>
    </source>
</evidence>
<dbReference type="SMART" id="SM00093">
    <property type="entry name" value="SERPIN"/>
    <property type="match status" value="1"/>
</dbReference>
<dbReference type="InterPro" id="IPR042185">
    <property type="entry name" value="Serpin_sf_2"/>
</dbReference>
<dbReference type="InterPro" id="IPR042178">
    <property type="entry name" value="Serpin_sf_1"/>
</dbReference>
<gene>
    <name evidence="7" type="ORF">OSB1V03_LOCUS5563</name>
</gene>
<evidence type="ECO:0000256" key="1">
    <source>
        <dbReference type="ARBA" id="ARBA00009500"/>
    </source>
</evidence>
<evidence type="ECO:0000313" key="7">
    <source>
        <dbReference type="EMBL" id="CAD7625127.1"/>
    </source>
</evidence>
<keyword evidence="3" id="KW-0722">Serine protease inhibitor</keyword>
<evidence type="ECO:0000256" key="4">
    <source>
        <dbReference type="ARBA" id="ARBA00023180"/>
    </source>
</evidence>
<dbReference type="Gene3D" id="3.30.497.10">
    <property type="entry name" value="Antithrombin, subunit I, domain 2"/>
    <property type="match status" value="1"/>
</dbReference>
<evidence type="ECO:0000256" key="5">
    <source>
        <dbReference type="RuleBase" id="RU000411"/>
    </source>
</evidence>
<proteinExistence type="inferred from homology"/>
<dbReference type="InterPro" id="IPR036186">
    <property type="entry name" value="Serpin_sf"/>
</dbReference>
<dbReference type="Proteomes" id="UP000759131">
    <property type="component" value="Unassembled WGS sequence"/>
</dbReference>
<keyword evidence="2" id="KW-0646">Protease inhibitor</keyword>
<dbReference type="InterPro" id="IPR000215">
    <property type="entry name" value="Serpin_fam"/>
</dbReference>